<evidence type="ECO:0000313" key="9">
    <source>
        <dbReference type="Proteomes" id="UP000694392"/>
    </source>
</evidence>
<reference evidence="8" key="1">
    <citation type="submission" date="2025-08" db="UniProtKB">
        <authorList>
            <consortium name="Ensembl"/>
        </authorList>
    </citation>
    <scope>IDENTIFICATION</scope>
</reference>
<dbReference type="Proteomes" id="UP000694392">
    <property type="component" value="Unplaced"/>
</dbReference>
<evidence type="ECO:0000256" key="4">
    <source>
        <dbReference type="ARBA" id="ARBA00022679"/>
    </source>
</evidence>
<feature type="domain" description="CNH" evidence="7">
    <location>
        <begin position="226"/>
        <end position="513"/>
    </location>
</feature>
<dbReference type="PROSITE" id="PS50219">
    <property type="entry name" value="CNH"/>
    <property type="match status" value="1"/>
</dbReference>
<organism evidence="8 9">
    <name type="scientific">Sphenodon punctatus</name>
    <name type="common">Tuatara</name>
    <name type="synonym">Hatteria punctata</name>
    <dbReference type="NCBI Taxonomy" id="8508"/>
    <lineage>
        <taxon>Eukaryota</taxon>
        <taxon>Metazoa</taxon>
        <taxon>Chordata</taxon>
        <taxon>Craniata</taxon>
        <taxon>Vertebrata</taxon>
        <taxon>Euteleostomi</taxon>
        <taxon>Lepidosauria</taxon>
        <taxon>Sphenodontia</taxon>
        <taxon>Sphenodontidae</taxon>
        <taxon>Sphenodon</taxon>
    </lineage>
</organism>
<dbReference type="GO" id="GO:0005829">
    <property type="term" value="C:cytosol"/>
    <property type="evidence" value="ECO:0007669"/>
    <property type="project" value="TreeGrafter"/>
</dbReference>
<evidence type="ECO:0000256" key="6">
    <source>
        <dbReference type="SAM" id="MobiDB-lite"/>
    </source>
</evidence>
<sequence>MSQTGTGFWLGRGSEAEQGQVSAHVAGTSAGHARVSDSGLAAPPTGIPGSNEPYNLGMVSSHSLESSHADTFNSISREGTLMIRETSGDKKRSGHTASNGFAGHINLPDLVQQSHSPAGTPTEGLGRVSTHAQDMDSVAEYGMGSSTKASFTPFVDTRVYQTSPTDEDEEDDEESSATALFTSELLRQEQAKLNEARKISVVNVNPTNIRPHSDTPEIRKYKKRFNSEILCAALWGVNLLVGTENGLMLLDRSGQGKVYNLINRRRFQQMDVLEGLNVLVTISGKKNKLRVYYLSWLRNRILHNDPEVEKKQGWITVGDLEGCIHYKVVKYERIKFLVIALKNAVEIYAWAPKPYHKFMAFKSFADLQHKPLLVDLTVEEGQRLKVIFGSHTGFHVIDVDSGNSYDIYIPSHIQGNITPHAIVILPKTDGMEMLVCYEDEGVYVNTYGRITKDVVLQWGEMPTSVAYIHSNQIMGWGEKAIEIRSVETGHLDGVFMHKRAQRLKFLCERNDKVFFASVRSGGSSQVFFMTLNRNSMMNW</sequence>
<evidence type="ECO:0000256" key="1">
    <source>
        <dbReference type="ARBA" id="ARBA00008874"/>
    </source>
</evidence>
<name>A0A8D0H8E6_SPHPU</name>
<proteinExistence type="inferred from homology"/>
<evidence type="ECO:0000256" key="5">
    <source>
        <dbReference type="ARBA" id="ARBA00022777"/>
    </source>
</evidence>
<dbReference type="Pfam" id="PF00780">
    <property type="entry name" value="CNH"/>
    <property type="match status" value="1"/>
</dbReference>
<dbReference type="AlphaFoldDB" id="A0A8D0H8E6"/>
<dbReference type="InterPro" id="IPR051700">
    <property type="entry name" value="STE20_Ser-Thr_kinase"/>
</dbReference>
<dbReference type="PANTHER" id="PTHR47096">
    <property type="entry name" value="MISSHAPEN LIKE KINASE 1"/>
    <property type="match status" value="1"/>
</dbReference>
<dbReference type="SMART" id="SM00036">
    <property type="entry name" value="CNH"/>
    <property type="match status" value="1"/>
</dbReference>
<protein>
    <recommendedName>
        <fullName evidence="2">non-specific serine/threonine protein kinase</fullName>
        <ecNumber evidence="2">2.7.11.1</ecNumber>
    </recommendedName>
</protein>
<dbReference type="OMA" id="CVHYKVK"/>
<dbReference type="EC" id="2.7.11.1" evidence="2"/>
<reference evidence="8" key="2">
    <citation type="submission" date="2025-09" db="UniProtKB">
        <authorList>
            <consortium name="Ensembl"/>
        </authorList>
    </citation>
    <scope>IDENTIFICATION</scope>
</reference>
<evidence type="ECO:0000259" key="7">
    <source>
        <dbReference type="PROSITE" id="PS50219"/>
    </source>
</evidence>
<keyword evidence="3" id="KW-0723">Serine/threonine-protein kinase</keyword>
<keyword evidence="4" id="KW-0808">Transferase</keyword>
<dbReference type="GeneTree" id="ENSGT00940000163015"/>
<evidence type="ECO:0000256" key="3">
    <source>
        <dbReference type="ARBA" id="ARBA00022527"/>
    </source>
</evidence>
<accession>A0A8D0H8E6</accession>
<dbReference type="Ensembl" id="ENSSPUT00000019425.1">
    <property type="protein sequence ID" value="ENSSPUP00000018240.1"/>
    <property type="gene ID" value="ENSSPUG00000014074.1"/>
</dbReference>
<evidence type="ECO:0000256" key="2">
    <source>
        <dbReference type="ARBA" id="ARBA00012513"/>
    </source>
</evidence>
<evidence type="ECO:0000313" key="8">
    <source>
        <dbReference type="Ensembl" id="ENSSPUP00000018240.1"/>
    </source>
</evidence>
<dbReference type="InterPro" id="IPR001180">
    <property type="entry name" value="CNH_dom"/>
</dbReference>
<keyword evidence="9" id="KW-1185">Reference proteome</keyword>
<keyword evidence="5" id="KW-0418">Kinase</keyword>
<comment type="similarity">
    <text evidence="1">Belongs to the protein kinase superfamily. STE Ser/Thr protein kinase family. STE20 subfamily.</text>
</comment>
<dbReference type="GO" id="GO:0004674">
    <property type="term" value="F:protein serine/threonine kinase activity"/>
    <property type="evidence" value="ECO:0007669"/>
    <property type="project" value="UniProtKB-KW"/>
</dbReference>
<feature type="region of interest" description="Disordered" evidence="6">
    <location>
        <begin position="1"/>
        <end position="54"/>
    </location>
</feature>
<dbReference type="PANTHER" id="PTHR47096:SF1">
    <property type="entry name" value="MISSHAPEN LIKE KINASE 1"/>
    <property type="match status" value="1"/>
</dbReference>